<sequence>MGRQLCKQLEDNRRHQEHMGKVKKFTSWRTFTAPSKLLQSLDGDSNSYPEYHGKLCSMTDNADKNDKWAPYAGPGGWNG</sequence>
<dbReference type="Gramene" id="AET5Gv20434400.2">
    <property type="protein sequence ID" value="AET5Gv20434400.2"/>
    <property type="gene ID" value="AET5Gv20434400"/>
</dbReference>
<evidence type="ECO:0000313" key="1">
    <source>
        <dbReference type="EnsemblPlants" id="AET5Gv20434400.2"/>
    </source>
</evidence>
<keyword evidence="2" id="KW-1185">Reference proteome</keyword>
<protein>
    <submittedName>
        <fullName evidence="1">Uncharacterized protein</fullName>
    </submittedName>
</protein>
<accession>A0A453KJK6</accession>
<dbReference type="AlphaFoldDB" id="A0A453KJK6"/>
<name>A0A453KJK6_AEGTS</name>
<dbReference type="Proteomes" id="UP000015105">
    <property type="component" value="Chromosome 5D"/>
</dbReference>
<organism evidence="1 2">
    <name type="scientific">Aegilops tauschii subsp. strangulata</name>
    <name type="common">Goatgrass</name>
    <dbReference type="NCBI Taxonomy" id="200361"/>
    <lineage>
        <taxon>Eukaryota</taxon>
        <taxon>Viridiplantae</taxon>
        <taxon>Streptophyta</taxon>
        <taxon>Embryophyta</taxon>
        <taxon>Tracheophyta</taxon>
        <taxon>Spermatophyta</taxon>
        <taxon>Magnoliopsida</taxon>
        <taxon>Liliopsida</taxon>
        <taxon>Poales</taxon>
        <taxon>Poaceae</taxon>
        <taxon>BOP clade</taxon>
        <taxon>Pooideae</taxon>
        <taxon>Triticodae</taxon>
        <taxon>Triticeae</taxon>
        <taxon>Triticinae</taxon>
        <taxon>Aegilops</taxon>
    </lineage>
</organism>
<proteinExistence type="predicted"/>
<reference evidence="2" key="2">
    <citation type="journal article" date="2017" name="Nat. Plants">
        <title>The Aegilops tauschii genome reveals multiple impacts of transposons.</title>
        <authorList>
            <person name="Zhao G."/>
            <person name="Zou C."/>
            <person name="Li K."/>
            <person name="Wang K."/>
            <person name="Li T."/>
            <person name="Gao L."/>
            <person name="Zhang X."/>
            <person name="Wang H."/>
            <person name="Yang Z."/>
            <person name="Liu X."/>
            <person name="Jiang W."/>
            <person name="Mao L."/>
            <person name="Kong X."/>
            <person name="Jiao Y."/>
            <person name="Jia J."/>
        </authorList>
    </citation>
    <scope>NUCLEOTIDE SEQUENCE [LARGE SCALE GENOMIC DNA]</scope>
    <source>
        <strain evidence="2">cv. AL8/78</strain>
    </source>
</reference>
<reference evidence="1" key="5">
    <citation type="journal article" date="2021" name="G3 (Bethesda)">
        <title>Aegilops tauschii genome assembly Aet v5.0 features greater sequence contiguity and improved annotation.</title>
        <authorList>
            <person name="Wang L."/>
            <person name="Zhu T."/>
            <person name="Rodriguez J.C."/>
            <person name="Deal K.R."/>
            <person name="Dubcovsky J."/>
            <person name="McGuire P.E."/>
            <person name="Lux T."/>
            <person name="Spannagl M."/>
            <person name="Mayer K.F.X."/>
            <person name="Baldrich P."/>
            <person name="Meyers B.C."/>
            <person name="Huo N."/>
            <person name="Gu Y.Q."/>
            <person name="Zhou H."/>
            <person name="Devos K.M."/>
            <person name="Bennetzen J.L."/>
            <person name="Unver T."/>
            <person name="Budak H."/>
            <person name="Gulick P.J."/>
            <person name="Galiba G."/>
            <person name="Kalapos B."/>
            <person name="Nelson D.R."/>
            <person name="Li P."/>
            <person name="You F.M."/>
            <person name="Luo M.C."/>
            <person name="Dvorak J."/>
        </authorList>
    </citation>
    <scope>NUCLEOTIDE SEQUENCE [LARGE SCALE GENOMIC DNA]</scope>
    <source>
        <strain evidence="1">cv. AL8/78</strain>
    </source>
</reference>
<reference evidence="1" key="4">
    <citation type="submission" date="2019-03" db="UniProtKB">
        <authorList>
            <consortium name="EnsemblPlants"/>
        </authorList>
    </citation>
    <scope>IDENTIFICATION</scope>
</reference>
<reference evidence="1" key="3">
    <citation type="journal article" date="2017" name="Nature">
        <title>Genome sequence of the progenitor of the wheat D genome Aegilops tauschii.</title>
        <authorList>
            <person name="Luo M.C."/>
            <person name="Gu Y.Q."/>
            <person name="Puiu D."/>
            <person name="Wang H."/>
            <person name="Twardziok S.O."/>
            <person name="Deal K.R."/>
            <person name="Huo N."/>
            <person name="Zhu T."/>
            <person name="Wang L."/>
            <person name="Wang Y."/>
            <person name="McGuire P.E."/>
            <person name="Liu S."/>
            <person name="Long H."/>
            <person name="Ramasamy R.K."/>
            <person name="Rodriguez J.C."/>
            <person name="Van S.L."/>
            <person name="Yuan L."/>
            <person name="Wang Z."/>
            <person name="Xia Z."/>
            <person name="Xiao L."/>
            <person name="Anderson O.D."/>
            <person name="Ouyang S."/>
            <person name="Liang Y."/>
            <person name="Zimin A.V."/>
            <person name="Pertea G."/>
            <person name="Qi P."/>
            <person name="Bennetzen J.L."/>
            <person name="Dai X."/>
            <person name="Dawson M.W."/>
            <person name="Muller H.G."/>
            <person name="Kugler K."/>
            <person name="Rivarola-Duarte L."/>
            <person name="Spannagl M."/>
            <person name="Mayer K.F.X."/>
            <person name="Lu F.H."/>
            <person name="Bevan M.W."/>
            <person name="Leroy P."/>
            <person name="Li P."/>
            <person name="You F.M."/>
            <person name="Sun Q."/>
            <person name="Liu Z."/>
            <person name="Lyons E."/>
            <person name="Wicker T."/>
            <person name="Salzberg S.L."/>
            <person name="Devos K.M."/>
            <person name="Dvorak J."/>
        </authorList>
    </citation>
    <scope>NUCLEOTIDE SEQUENCE [LARGE SCALE GENOMIC DNA]</scope>
    <source>
        <strain evidence="1">cv. AL8/78</strain>
    </source>
</reference>
<dbReference type="EnsemblPlants" id="AET5Gv20434400.2">
    <property type="protein sequence ID" value="AET5Gv20434400.2"/>
    <property type="gene ID" value="AET5Gv20434400"/>
</dbReference>
<evidence type="ECO:0000313" key="2">
    <source>
        <dbReference type="Proteomes" id="UP000015105"/>
    </source>
</evidence>
<reference evidence="2" key="1">
    <citation type="journal article" date="2014" name="Science">
        <title>Ancient hybridizations among the ancestral genomes of bread wheat.</title>
        <authorList>
            <consortium name="International Wheat Genome Sequencing Consortium,"/>
            <person name="Marcussen T."/>
            <person name="Sandve S.R."/>
            <person name="Heier L."/>
            <person name="Spannagl M."/>
            <person name="Pfeifer M."/>
            <person name="Jakobsen K.S."/>
            <person name="Wulff B.B."/>
            <person name="Steuernagel B."/>
            <person name="Mayer K.F."/>
            <person name="Olsen O.A."/>
        </authorList>
    </citation>
    <scope>NUCLEOTIDE SEQUENCE [LARGE SCALE GENOMIC DNA]</scope>
    <source>
        <strain evidence="2">cv. AL8/78</strain>
    </source>
</reference>